<dbReference type="EMBL" id="JBHSCW010000003">
    <property type="protein sequence ID" value="MFC4351086.1"/>
    <property type="molecule type" value="Genomic_DNA"/>
</dbReference>
<keyword evidence="5 6" id="KW-0472">Membrane</keyword>
<evidence type="ECO:0000256" key="2">
    <source>
        <dbReference type="ARBA" id="ARBA00009694"/>
    </source>
</evidence>
<comment type="caution">
    <text evidence="7">The sequence shown here is derived from an EMBL/GenBank/DDBJ whole genome shotgun (WGS) entry which is preliminary data.</text>
</comment>
<evidence type="ECO:0000313" key="8">
    <source>
        <dbReference type="Proteomes" id="UP001595799"/>
    </source>
</evidence>
<keyword evidence="4 6" id="KW-1133">Transmembrane helix</keyword>
<keyword evidence="8" id="KW-1185">Reference proteome</keyword>
<dbReference type="Pfam" id="PF04241">
    <property type="entry name" value="DUF423"/>
    <property type="match status" value="1"/>
</dbReference>
<feature type="transmembrane region" description="Helical" evidence="6">
    <location>
        <begin position="70"/>
        <end position="90"/>
    </location>
</feature>
<reference evidence="8" key="1">
    <citation type="journal article" date="2019" name="Int. J. Syst. Evol. Microbiol.">
        <title>The Global Catalogue of Microorganisms (GCM) 10K type strain sequencing project: providing services to taxonomists for standard genome sequencing and annotation.</title>
        <authorList>
            <consortium name="The Broad Institute Genomics Platform"/>
            <consortium name="The Broad Institute Genome Sequencing Center for Infectious Disease"/>
            <person name="Wu L."/>
            <person name="Ma J."/>
        </authorList>
    </citation>
    <scope>NUCLEOTIDE SEQUENCE [LARGE SCALE GENOMIC DNA]</scope>
    <source>
        <strain evidence="8">CECT 8472</strain>
    </source>
</reference>
<name>A0ABV8UJQ6_9PROT</name>
<evidence type="ECO:0000256" key="6">
    <source>
        <dbReference type="SAM" id="Phobius"/>
    </source>
</evidence>
<dbReference type="PANTHER" id="PTHR43461:SF1">
    <property type="entry name" value="TRANSMEMBRANE PROTEIN 256"/>
    <property type="match status" value="1"/>
</dbReference>
<dbReference type="InterPro" id="IPR006696">
    <property type="entry name" value="DUF423"/>
</dbReference>
<sequence>MPVWILVGGVSALLTVLIGAFAAHGLEARLDEKALGWIDTAVRYQMFHALALIALGILGRQPGRGLDITIAGYAFTVGTLLFCGLLYTMALGAPRFFGAIVPVGGLAFMVGWIFFIRHAWRMLG</sequence>
<dbReference type="PANTHER" id="PTHR43461">
    <property type="entry name" value="TRANSMEMBRANE PROTEIN 256"/>
    <property type="match status" value="1"/>
</dbReference>
<keyword evidence="3 6" id="KW-0812">Transmembrane</keyword>
<feature type="transmembrane region" description="Helical" evidence="6">
    <location>
        <begin position="96"/>
        <end position="116"/>
    </location>
</feature>
<gene>
    <name evidence="7" type="ORF">ACFOW6_05965</name>
</gene>
<comment type="similarity">
    <text evidence="2">Belongs to the UPF0382 family.</text>
</comment>
<dbReference type="Proteomes" id="UP001595799">
    <property type="component" value="Unassembled WGS sequence"/>
</dbReference>
<evidence type="ECO:0000256" key="3">
    <source>
        <dbReference type="ARBA" id="ARBA00022692"/>
    </source>
</evidence>
<comment type="subcellular location">
    <subcellularLocation>
        <location evidence="1">Membrane</location>
        <topology evidence="1">Multi-pass membrane protein</topology>
    </subcellularLocation>
</comment>
<dbReference type="RefSeq" id="WP_382421426.1">
    <property type="nucleotide sequence ID" value="NZ_JBHSCW010000003.1"/>
</dbReference>
<organism evidence="7 8">
    <name type="scientific">Fodinicurvata halophila</name>
    <dbReference type="NCBI Taxonomy" id="1419723"/>
    <lineage>
        <taxon>Bacteria</taxon>
        <taxon>Pseudomonadati</taxon>
        <taxon>Pseudomonadota</taxon>
        <taxon>Alphaproteobacteria</taxon>
        <taxon>Rhodospirillales</taxon>
        <taxon>Rhodovibrionaceae</taxon>
        <taxon>Fodinicurvata</taxon>
    </lineage>
</organism>
<evidence type="ECO:0000256" key="5">
    <source>
        <dbReference type="ARBA" id="ARBA00023136"/>
    </source>
</evidence>
<evidence type="ECO:0000256" key="4">
    <source>
        <dbReference type="ARBA" id="ARBA00022989"/>
    </source>
</evidence>
<accession>A0ABV8UJQ6</accession>
<evidence type="ECO:0000256" key="1">
    <source>
        <dbReference type="ARBA" id="ARBA00004141"/>
    </source>
</evidence>
<proteinExistence type="inferred from homology"/>
<feature type="transmembrane region" description="Helical" evidence="6">
    <location>
        <begin position="41"/>
        <end position="58"/>
    </location>
</feature>
<evidence type="ECO:0000313" key="7">
    <source>
        <dbReference type="EMBL" id="MFC4351086.1"/>
    </source>
</evidence>
<protein>
    <submittedName>
        <fullName evidence="7">DUF423 domain-containing protein</fullName>
    </submittedName>
</protein>